<feature type="region of interest" description="Disordered" evidence="1">
    <location>
        <begin position="102"/>
        <end position="144"/>
    </location>
</feature>
<organism evidence="3">
    <name type="scientific">Micromonospora sp. CCTCC AA 2012012</name>
    <dbReference type="NCBI Taxonomy" id="3111921"/>
    <lineage>
        <taxon>Bacteria</taxon>
        <taxon>Bacillati</taxon>
        <taxon>Actinomycetota</taxon>
        <taxon>Actinomycetes</taxon>
        <taxon>Micromonosporales</taxon>
        <taxon>Micromonosporaceae</taxon>
        <taxon>Micromonospora</taxon>
    </lineage>
</organism>
<proteinExistence type="predicted"/>
<accession>A0AAU7M3N3</accession>
<dbReference type="InterPro" id="IPR050764">
    <property type="entry name" value="CbbQ/NirQ/NorQ/GpvN"/>
</dbReference>
<dbReference type="RefSeq" id="WP_350931583.1">
    <property type="nucleotide sequence ID" value="NZ_CP157762.1"/>
</dbReference>
<reference evidence="4" key="2">
    <citation type="submission" date="2024-06" db="EMBL/GenBank/DDBJ databases">
        <title>Micromonospora mangrovi CCTCC AA 2012012 genome sequences.</title>
        <authorList>
            <person name="Gao J."/>
        </authorList>
    </citation>
    <scope>NUCLEOTIDE SEQUENCE</scope>
    <source>
        <strain evidence="4">CCTCC AA 2012012</strain>
    </source>
</reference>
<dbReference type="SUPFAM" id="SSF52540">
    <property type="entry name" value="P-loop containing nucleoside triphosphate hydrolases"/>
    <property type="match status" value="1"/>
</dbReference>
<name>A0AAU7M3N3_9ACTN</name>
<dbReference type="Gene3D" id="3.40.50.300">
    <property type="entry name" value="P-loop containing nucleotide triphosphate hydrolases"/>
    <property type="match status" value="1"/>
</dbReference>
<dbReference type="Pfam" id="PF07728">
    <property type="entry name" value="AAA_5"/>
    <property type="match status" value="1"/>
</dbReference>
<evidence type="ECO:0000313" key="4">
    <source>
        <dbReference type="EMBL" id="XCH72718.1"/>
    </source>
</evidence>
<feature type="compositionally biased region" description="Low complexity" evidence="1">
    <location>
        <begin position="10"/>
        <end position="19"/>
    </location>
</feature>
<dbReference type="PANTHER" id="PTHR42759:SF1">
    <property type="entry name" value="MAGNESIUM-CHELATASE SUBUNIT CHLD"/>
    <property type="match status" value="1"/>
</dbReference>
<evidence type="ECO:0000313" key="3">
    <source>
        <dbReference type="EMBL" id="XBP92021.1"/>
    </source>
</evidence>
<dbReference type="EMBL" id="CP157762">
    <property type="protein sequence ID" value="XBP92021.1"/>
    <property type="molecule type" value="Genomic_DNA"/>
</dbReference>
<protein>
    <submittedName>
        <fullName evidence="3">AAA family ATPase</fullName>
    </submittedName>
</protein>
<sequence>MTTPTPPAPQAGAPQNNPTSDGTPTAEAASGRSGYLYRKVALHLADHPDQILKVGEITRAIGAPSSGAVFEALKKMTTAGHATHHRDPHHRFQITQAGIDAAGTLPPAAPRTRSISSGGGGGGGGRQGRPAPVPRPNGTLYHPRRLGRGWDVEELQRLRAQQVPVLLYGPPGTGKTAMVEAAFPDLLTVAGTGDTVVDDFLGSYNPIPGGGYEFVHGPLVTAMREGRVLLVDDATLIPPRVLAVLYPAMDGRGVITIPANGNETVEAVDGFYIVAGHNPGVHGAVLTEALASRFTVHLHVTTDWDLARQLGVPKQVVAAAIDLNADLAAGKTVWAPQLRELLGFVKVRDHLGMPAALANLAGIAPEDARDDVTAALSRHTGTPITALALGKR</sequence>
<dbReference type="EMBL" id="CP159342">
    <property type="protein sequence ID" value="XCH72718.1"/>
    <property type="molecule type" value="Genomic_DNA"/>
</dbReference>
<gene>
    <name evidence="4" type="ORF">ABUL08_20670</name>
    <name evidence="3" type="ORF">VK199_20595</name>
</gene>
<feature type="domain" description="ATPase dynein-related AAA" evidence="2">
    <location>
        <begin position="164"/>
        <end position="294"/>
    </location>
</feature>
<dbReference type="GO" id="GO:0016887">
    <property type="term" value="F:ATP hydrolysis activity"/>
    <property type="evidence" value="ECO:0007669"/>
    <property type="project" value="InterPro"/>
</dbReference>
<reference evidence="3" key="1">
    <citation type="submission" date="2024-01" db="EMBL/GenBank/DDBJ databases">
        <title>The genome sequence of Micromonospora mangrovi CCTCC AA 2012012.</title>
        <authorList>
            <person name="Gao J."/>
        </authorList>
    </citation>
    <scope>NUCLEOTIDE SEQUENCE</scope>
    <source>
        <strain evidence="3">CCTCC AA 2012012</strain>
    </source>
</reference>
<dbReference type="GO" id="GO:0005524">
    <property type="term" value="F:ATP binding"/>
    <property type="evidence" value="ECO:0007669"/>
    <property type="project" value="InterPro"/>
</dbReference>
<dbReference type="InterPro" id="IPR011704">
    <property type="entry name" value="ATPase_dyneun-rel_AAA"/>
</dbReference>
<dbReference type="CDD" id="cd00009">
    <property type="entry name" value="AAA"/>
    <property type="match status" value="1"/>
</dbReference>
<feature type="compositionally biased region" description="Gly residues" evidence="1">
    <location>
        <begin position="117"/>
        <end position="127"/>
    </location>
</feature>
<dbReference type="InterPro" id="IPR027417">
    <property type="entry name" value="P-loop_NTPase"/>
</dbReference>
<dbReference type="AlphaFoldDB" id="A0AAU7M3N3"/>
<feature type="region of interest" description="Disordered" evidence="1">
    <location>
        <begin position="1"/>
        <end position="30"/>
    </location>
</feature>
<dbReference type="PANTHER" id="PTHR42759">
    <property type="entry name" value="MOXR FAMILY PROTEIN"/>
    <property type="match status" value="1"/>
</dbReference>
<evidence type="ECO:0000256" key="1">
    <source>
        <dbReference type="SAM" id="MobiDB-lite"/>
    </source>
</evidence>
<evidence type="ECO:0000259" key="2">
    <source>
        <dbReference type="Pfam" id="PF07728"/>
    </source>
</evidence>